<sequence>MNNFTPMTIWSLLGIPPPNPYPVGQYLLPAFKLGLDMRPIGVRNQEFTDLPTIFGSQHGLMVLYISIGRNQLMIRQKGTRVWYNMSSGGLMFATIDSTGRLPDGTILLTIIDDDGERVTLPDLARYFRGRLRSLHSPSVPRPAPPPWLEPEAQASVERVINMLEEAFKSSYMTTWDVWDYAADLSPRQSGSNEELEKKLLAQFPPIYETAGSDIPYLDQPCHITDRQGHILLWYFPEMFSEQLRTFIWDHTGSLSPKKRSNGSWRDHHPENEGVTGIVNLSPSWFSQGHEGPEDPLRASADIQEPANSTYLQNVLLANAIVGAIYAVIQPDLFESSLATFEKLANHAEALDDPINIALRIWATPFTGLSVILNREMIDHRDLKGYRESFDLLLTIGNYTGGRCHLAGLGFSLVYDPGTVVALAGNVLQHGVNKSRLLYNFLPNRNLIGDPLFLGLSTLDTFKETIPSILQLGLDVLNFGRCQRGGVSVQVLYISIGRNQLMIRQKGTRVWYNMSSGGLMFATIDSTGRLPDGTILLTIIDDDGERVTLPRPCST</sequence>
<dbReference type="InParanoid" id="B0D8I6"/>
<dbReference type="RefSeq" id="XP_001880157.1">
    <property type="nucleotide sequence ID" value="XM_001880122.1"/>
</dbReference>
<dbReference type="HOGENOM" id="CLU_491806_0_0_1"/>
<evidence type="ECO:0000256" key="3">
    <source>
        <dbReference type="ARBA" id="ARBA00022964"/>
    </source>
</evidence>
<evidence type="ECO:0000256" key="4">
    <source>
        <dbReference type="ARBA" id="ARBA00023002"/>
    </source>
</evidence>
<dbReference type="OrthoDB" id="3200752at2759"/>
<dbReference type="Proteomes" id="UP000001194">
    <property type="component" value="Unassembled WGS sequence"/>
</dbReference>
<dbReference type="GeneID" id="6075823"/>
<evidence type="ECO:0000256" key="5">
    <source>
        <dbReference type="ARBA" id="ARBA00023004"/>
    </source>
</evidence>
<dbReference type="GO" id="GO:0051213">
    <property type="term" value="F:dioxygenase activity"/>
    <property type="evidence" value="ECO:0007669"/>
    <property type="project" value="UniProtKB-KW"/>
</dbReference>
<evidence type="ECO:0000256" key="2">
    <source>
        <dbReference type="ARBA" id="ARBA00022723"/>
    </source>
</evidence>
<proteinExistence type="predicted"/>
<accession>B0D8I6</accession>
<evidence type="ECO:0000313" key="7">
    <source>
        <dbReference type="EMBL" id="EDR08844.1"/>
    </source>
</evidence>
<keyword evidence="8" id="KW-1185">Reference proteome</keyword>
<dbReference type="KEGG" id="lbc:LACBIDRAFT_326422"/>
<evidence type="ECO:0000313" key="8">
    <source>
        <dbReference type="Proteomes" id="UP000001194"/>
    </source>
</evidence>
<evidence type="ECO:0000256" key="1">
    <source>
        <dbReference type="ARBA" id="ARBA00001954"/>
    </source>
</evidence>
<reference evidence="7 8" key="1">
    <citation type="journal article" date="2008" name="Nature">
        <title>The genome of Laccaria bicolor provides insights into mycorrhizal symbiosis.</title>
        <authorList>
            <person name="Martin F."/>
            <person name="Aerts A."/>
            <person name="Ahren D."/>
            <person name="Brun A."/>
            <person name="Danchin E.G.J."/>
            <person name="Duchaussoy F."/>
            <person name="Gibon J."/>
            <person name="Kohler A."/>
            <person name="Lindquist E."/>
            <person name="Pereda V."/>
            <person name="Salamov A."/>
            <person name="Shapiro H.J."/>
            <person name="Wuyts J."/>
            <person name="Blaudez D."/>
            <person name="Buee M."/>
            <person name="Brokstein P."/>
            <person name="Canbaeck B."/>
            <person name="Cohen D."/>
            <person name="Courty P.E."/>
            <person name="Coutinho P.M."/>
            <person name="Delaruelle C."/>
            <person name="Detter J.C."/>
            <person name="Deveau A."/>
            <person name="DiFazio S."/>
            <person name="Duplessis S."/>
            <person name="Fraissinet-Tachet L."/>
            <person name="Lucic E."/>
            <person name="Frey-Klett P."/>
            <person name="Fourrey C."/>
            <person name="Feussner I."/>
            <person name="Gay G."/>
            <person name="Grimwood J."/>
            <person name="Hoegger P.J."/>
            <person name="Jain P."/>
            <person name="Kilaru S."/>
            <person name="Labbe J."/>
            <person name="Lin Y.C."/>
            <person name="Legue V."/>
            <person name="Le Tacon F."/>
            <person name="Marmeisse R."/>
            <person name="Melayah D."/>
            <person name="Montanini B."/>
            <person name="Muratet M."/>
            <person name="Nehls U."/>
            <person name="Niculita-Hirzel H."/>
            <person name="Oudot-Le Secq M.P."/>
            <person name="Peter M."/>
            <person name="Quesneville H."/>
            <person name="Rajashekar B."/>
            <person name="Reich M."/>
            <person name="Rouhier N."/>
            <person name="Schmutz J."/>
            <person name="Yin T."/>
            <person name="Chalot M."/>
            <person name="Henrissat B."/>
            <person name="Kuees U."/>
            <person name="Lucas S."/>
            <person name="Van de Peer Y."/>
            <person name="Podila G.K."/>
            <person name="Polle A."/>
            <person name="Pukkila P.J."/>
            <person name="Richardson P.M."/>
            <person name="Rouze P."/>
            <person name="Sanders I.R."/>
            <person name="Stajich J.E."/>
            <person name="Tunlid A."/>
            <person name="Tuskan G."/>
            <person name="Grigoriev I.V."/>
        </authorList>
    </citation>
    <scope>NUCLEOTIDE SEQUENCE [LARGE SCALE GENOMIC DNA]</scope>
    <source>
        <strain evidence="8">S238N-H82 / ATCC MYA-4686</strain>
    </source>
</reference>
<keyword evidence="2" id="KW-0479">Metal-binding</keyword>
<dbReference type="Pfam" id="PF12851">
    <property type="entry name" value="Tet_JBP"/>
    <property type="match status" value="1"/>
</dbReference>
<keyword evidence="3" id="KW-0223">Dioxygenase</keyword>
<organism evidence="8">
    <name type="scientific">Laccaria bicolor (strain S238N-H82 / ATCC MYA-4686)</name>
    <name type="common">Bicoloured deceiver</name>
    <name type="synonym">Laccaria laccata var. bicolor</name>
    <dbReference type="NCBI Taxonomy" id="486041"/>
    <lineage>
        <taxon>Eukaryota</taxon>
        <taxon>Fungi</taxon>
        <taxon>Dikarya</taxon>
        <taxon>Basidiomycota</taxon>
        <taxon>Agaricomycotina</taxon>
        <taxon>Agaricomycetes</taxon>
        <taxon>Agaricomycetidae</taxon>
        <taxon>Agaricales</taxon>
        <taxon>Agaricineae</taxon>
        <taxon>Hydnangiaceae</taxon>
        <taxon>Laccaria</taxon>
    </lineage>
</organism>
<dbReference type="Gene3D" id="3.60.130.30">
    <property type="match status" value="1"/>
</dbReference>
<name>B0D8I6_LACBS</name>
<dbReference type="InterPro" id="IPR024779">
    <property type="entry name" value="2OGFeDO_JBP1/TET_oxygenase_dom"/>
</dbReference>
<protein>
    <submittedName>
        <fullName evidence="7">Predicted protein</fullName>
    </submittedName>
</protein>
<keyword evidence="5" id="KW-0408">Iron</keyword>
<dbReference type="EMBL" id="DS547100">
    <property type="protein sequence ID" value="EDR08844.1"/>
    <property type="molecule type" value="Genomic_DNA"/>
</dbReference>
<comment type="cofactor">
    <cofactor evidence="1">
        <name>Fe(2+)</name>
        <dbReference type="ChEBI" id="CHEBI:29033"/>
    </cofactor>
</comment>
<evidence type="ECO:0000259" key="6">
    <source>
        <dbReference type="Pfam" id="PF12851"/>
    </source>
</evidence>
<dbReference type="GO" id="GO:0046872">
    <property type="term" value="F:metal ion binding"/>
    <property type="evidence" value="ECO:0007669"/>
    <property type="project" value="UniProtKB-KW"/>
</dbReference>
<dbReference type="AlphaFoldDB" id="B0D8I6"/>
<keyword evidence="4" id="KW-0560">Oxidoreductase</keyword>
<gene>
    <name evidence="7" type="ORF">LACBIDRAFT_326422</name>
</gene>
<feature type="domain" description="2OGFeDO JBP1/TET oxygenase" evidence="6">
    <location>
        <begin position="281"/>
        <end position="433"/>
    </location>
</feature>